<evidence type="ECO:0000313" key="3">
    <source>
        <dbReference type="Proteomes" id="UP000010471"/>
    </source>
</evidence>
<sequence length="85" mass="9558">MEEETLSPSGKHREQPNKRRGVSASSPNPDFYPQHQKRKSASTGVSSLTDCCQALLFGQRSRYDGLWRYPKALLRLSTDSAFLNA</sequence>
<reference evidence="2 3" key="1">
    <citation type="submission" date="2012-06" db="EMBL/GenBank/DDBJ databases">
        <title>Finished chromosome of genome of Microcoleus sp. PCC 7113.</title>
        <authorList>
            <consortium name="US DOE Joint Genome Institute"/>
            <person name="Gugger M."/>
            <person name="Coursin T."/>
            <person name="Rippka R."/>
            <person name="Tandeau De Marsac N."/>
            <person name="Huntemann M."/>
            <person name="Wei C.-L."/>
            <person name="Han J."/>
            <person name="Detter J.C."/>
            <person name="Han C."/>
            <person name="Tapia R."/>
            <person name="Chen A."/>
            <person name="Kyrpides N."/>
            <person name="Mavromatis K."/>
            <person name="Markowitz V."/>
            <person name="Szeto E."/>
            <person name="Ivanova N."/>
            <person name="Pagani I."/>
            <person name="Pati A."/>
            <person name="Goodwin L."/>
            <person name="Nordberg H.P."/>
            <person name="Cantor M.N."/>
            <person name="Hua S.X."/>
            <person name="Woyke T."/>
            <person name="Kerfeld C.A."/>
        </authorList>
    </citation>
    <scope>NUCLEOTIDE SEQUENCE [LARGE SCALE GENOMIC DNA]</scope>
    <source>
        <strain evidence="2 3">PCC 7113</strain>
    </source>
</reference>
<evidence type="ECO:0000313" key="2">
    <source>
        <dbReference type="EMBL" id="AFZ18703.1"/>
    </source>
</evidence>
<dbReference type="AlphaFoldDB" id="K9WES2"/>
<dbReference type="KEGG" id="mic:Mic7113_2926"/>
<name>K9WES2_9CYAN</name>
<dbReference type="EMBL" id="CP003630">
    <property type="protein sequence ID" value="AFZ18703.1"/>
    <property type="molecule type" value="Genomic_DNA"/>
</dbReference>
<keyword evidence="3" id="KW-1185">Reference proteome</keyword>
<evidence type="ECO:0000256" key="1">
    <source>
        <dbReference type="SAM" id="MobiDB-lite"/>
    </source>
</evidence>
<dbReference type="Proteomes" id="UP000010471">
    <property type="component" value="Chromosome"/>
</dbReference>
<accession>K9WES2</accession>
<gene>
    <name evidence="2" type="ORF">Mic7113_2926</name>
</gene>
<protein>
    <submittedName>
        <fullName evidence="2">Uncharacterized protein</fullName>
    </submittedName>
</protein>
<proteinExistence type="predicted"/>
<dbReference type="HOGENOM" id="CLU_2509007_0_0_3"/>
<feature type="region of interest" description="Disordered" evidence="1">
    <location>
        <begin position="1"/>
        <end position="45"/>
    </location>
</feature>
<organism evidence="2 3">
    <name type="scientific">Allocoleopsis franciscana PCC 7113</name>
    <dbReference type="NCBI Taxonomy" id="1173027"/>
    <lineage>
        <taxon>Bacteria</taxon>
        <taxon>Bacillati</taxon>
        <taxon>Cyanobacteriota</taxon>
        <taxon>Cyanophyceae</taxon>
        <taxon>Coleofasciculales</taxon>
        <taxon>Coleofasciculaceae</taxon>
        <taxon>Allocoleopsis</taxon>
        <taxon>Allocoleopsis franciscana</taxon>
    </lineage>
</organism>